<dbReference type="Gene3D" id="1.25.40.10">
    <property type="entry name" value="Tetratricopeptide repeat domain"/>
    <property type="match status" value="1"/>
</dbReference>
<dbReference type="Gene3D" id="1.10.287.130">
    <property type="match status" value="1"/>
</dbReference>
<accession>A0ABW2U596</accession>
<evidence type="ECO:0008006" key="5">
    <source>
        <dbReference type="Google" id="ProtNLM"/>
    </source>
</evidence>
<name>A0ABW2U596_9BACT</name>
<evidence type="ECO:0000256" key="1">
    <source>
        <dbReference type="SAM" id="MobiDB-lite"/>
    </source>
</evidence>
<protein>
    <recommendedName>
        <fullName evidence="5">Tetratricopeptide repeat protein</fullName>
    </recommendedName>
</protein>
<feature type="compositionally biased region" description="Gly residues" evidence="1">
    <location>
        <begin position="297"/>
        <end position="306"/>
    </location>
</feature>
<reference evidence="4" key="1">
    <citation type="journal article" date="2019" name="Int. J. Syst. Evol. Microbiol.">
        <title>The Global Catalogue of Microorganisms (GCM) 10K type strain sequencing project: providing services to taxonomists for standard genome sequencing and annotation.</title>
        <authorList>
            <consortium name="The Broad Institute Genomics Platform"/>
            <consortium name="The Broad Institute Genome Sequencing Center for Infectious Disease"/>
            <person name="Wu L."/>
            <person name="Ma J."/>
        </authorList>
    </citation>
    <scope>NUCLEOTIDE SEQUENCE [LARGE SCALE GENOMIC DNA]</scope>
    <source>
        <strain evidence="4">JCM 19635</strain>
    </source>
</reference>
<dbReference type="SUPFAM" id="SSF48452">
    <property type="entry name" value="TPR-like"/>
    <property type="match status" value="1"/>
</dbReference>
<feature type="transmembrane region" description="Helical" evidence="2">
    <location>
        <begin position="189"/>
        <end position="208"/>
    </location>
</feature>
<comment type="caution">
    <text evidence="3">The sequence shown here is derived from an EMBL/GenBank/DDBJ whole genome shotgun (WGS) entry which is preliminary data.</text>
</comment>
<dbReference type="Proteomes" id="UP001596513">
    <property type="component" value="Unassembled WGS sequence"/>
</dbReference>
<proteinExistence type="predicted"/>
<keyword evidence="2" id="KW-0472">Membrane</keyword>
<keyword evidence="2" id="KW-0812">Transmembrane</keyword>
<evidence type="ECO:0000256" key="2">
    <source>
        <dbReference type="SAM" id="Phobius"/>
    </source>
</evidence>
<keyword evidence="4" id="KW-1185">Reference proteome</keyword>
<dbReference type="RefSeq" id="WP_380202263.1">
    <property type="nucleotide sequence ID" value="NZ_JBHTEK010000001.1"/>
</dbReference>
<evidence type="ECO:0000313" key="3">
    <source>
        <dbReference type="EMBL" id="MFC7667604.1"/>
    </source>
</evidence>
<dbReference type="InterPro" id="IPR011990">
    <property type="entry name" value="TPR-like_helical_dom_sf"/>
</dbReference>
<organism evidence="3 4">
    <name type="scientific">Hymenobacter humi</name>
    <dbReference type="NCBI Taxonomy" id="1411620"/>
    <lineage>
        <taxon>Bacteria</taxon>
        <taxon>Pseudomonadati</taxon>
        <taxon>Bacteroidota</taxon>
        <taxon>Cytophagia</taxon>
        <taxon>Cytophagales</taxon>
        <taxon>Hymenobacteraceae</taxon>
        <taxon>Hymenobacter</taxon>
    </lineage>
</organism>
<gene>
    <name evidence="3" type="ORF">ACFQT0_09555</name>
</gene>
<keyword evidence="2" id="KW-1133">Transmembrane helix</keyword>
<sequence>MGNIGNAYQQLHLLDSALIYLEKGYALDLQEHDLTSEVGDVAMLGNVYAALGNPRVAQGYYRQSIRRAQGGGITFALCRAYLGQARLFQRQGRTDSALYCAGQALAAGQQGEYPKGILEASQFLAASHAARRDTATAFRYLTLASATRDTLFGLTKMGQVQMLSLNERLRQQELAEHERQAAAQRRQQWLLAALIGAVPVLLLLWRNIRLKQQANRQLFAWNARIAAKRDALRAALASLKSAQDQLMRREKMAFLGELTAGIAHEPAKPTQLRGQLRRRERRAVGRAADGSGPAGARPGGAAGAGHGPAAQPGKIREHGQRASSIVKSMLEHSRHGSAQRAPTDVNALVKESLALAYQNLCASDPAFHATLRTELDPGWAPWPW</sequence>
<feature type="compositionally biased region" description="Low complexity" evidence="1">
    <location>
        <begin position="285"/>
        <end position="296"/>
    </location>
</feature>
<dbReference type="EMBL" id="JBHTEK010000001">
    <property type="protein sequence ID" value="MFC7667604.1"/>
    <property type="molecule type" value="Genomic_DNA"/>
</dbReference>
<feature type="region of interest" description="Disordered" evidence="1">
    <location>
        <begin position="265"/>
        <end position="322"/>
    </location>
</feature>
<evidence type="ECO:0000313" key="4">
    <source>
        <dbReference type="Proteomes" id="UP001596513"/>
    </source>
</evidence>